<organism evidence="1 2">
    <name type="scientific">Zalaria obscura</name>
    <dbReference type="NCBI Taxonomy" id="2024903"/>
    <lineage>
        <taxon>Eukaryota</taxon>
        <taxon>Fungi</taxon>
        <taxon>Dikarya</taxon>
        <taxon>Ascomycota</taxon>
        <taxon>Pezizomycotina</taxon>
        <taxon>Dothideomycetes</taxon>
        <taxon>Dothideomycetidae</taxon>
        <taxon>Dothideales</taxon>
        <taxon>Zalariaceae</taxon>
        <taxon>Zalaria</taxon>
    </lineage>
</organism>
<protein>
    <submittedName>
        <fullName evidence="1">Uncharacterized protein</fullName>
    </submittedName>
</protein>
<accession>A0ACC3SKD7</accession>
<dbReference type="Proteomes" id="UP001320706">
    <property type="component" value="Unassembled WGS sequence"/>
</dbReference>
<evidence type="ECO:0000313" key="2">
    <source>
        <dbReference type="Proteomes" id="UP001320706"/>
    </source>
</evidence>
<gene>
    <name evidence="1" type="ORF">M8818_001761</name>
</gene>
<name>A0ACC3SKD7_9PEZI</name>
<sequence>MRTQLNLEAIAFFVLPSCPAKQEHVLPGRNFLRHPHHANSPVSLPALIEDLQARCCMAARHLALVMRRFGRLLGCTGRFGLAHSRKSGLRPIS</sequence>
<comment type="caution">
    <text evidence="1">The sequence shown here is derived from an EMBL/GenBank/DDBJ whole genome shotgun (WGS) entry which is preliminary data.</text>
</comment>
<dbReference type="EMBL" id="JAMKPW020000007">
    <property type="protein sequence ID" value="KAK8216798.1"/>
    <property type="molecule type" value="Genomic_DNA"/>
</dbReference>
<reference evidence="1" key="1">
    <citation type="submission" date="2024-02" db="EMBL/GenBank/DDBJ databases">
        <title>Metagenome Assembled Genome of Zalaria obscura JY119.</title>
        <authorList>
            <person name="Vighnesh L."/>
            <person name="Jagadeeshwari U."/>
            <person name="Venkata Ramana C."/>
            <person name="Sasikala C."/>
        </authorList>
    </citation>
    <scope>NUCLEOTIDE SEQUENCE</scope>
    <source>
        <strain evidence="1">JY119</strain>
    </source>
</reference>
<keyword evidence="2" id="KW-1185">Reference proteome</keyword>
<evidence type="ECO:0000313" key="1">
    <source>
        <dbReference type="EMBL" id="KAK8216798.1"/>
    </source>
</evidence>
<proteinExistence type="predicted"/>